<proteinExistence type="predicted"/>
<dbReference type="NCBIfam" id="TIGR03624">
    <property type="entry name" value="putative hydrolase"/>
    <property type="match status" value="1"/>
</dbReference>
<dbReference type="Proteomes" id="UP000316612">
    <property type="component" value="Unassembled WGS sequence"/>
</dbReference>
<feature type="region of interest" description="Disordered" evidence="1">
    <location>
        <begin position="1"/>
        <end position="40"/>
    </location>
</feature>
<name>A0A4Y4DWD4_GLUUR</name>
<evidence type="ECO:0000313" key="3">
    <source>
        <dbReference type="Proteomes" id="UP000316612"/>
    </source>
</evidence>
<dbReference type="SUPFAM" id="SSF55486">
    <property type="entry name" value="Metalloproteases ('zincins'), catalytic domain"/>
    <property type="match status" value="1"/>
</dbReference>
<dbReference type="RefSeq" id="WP_141367144.1">
    <property type="nucleotide sequence ID" value="NZ_BAAAJL010000010.1"/>
</dbReference>
<organism evidence="2 3">
    <name type="scientific">Glutamicibacter uratoxydans</name>
    <name type="common">Arthrobacter uratoxydans</name>
    <dbReference type="NCBI Taxonomy" id="43667"/>
    <lineage>
        <taxon>Bacteria</taxon>
        <taxon>Bacillati</taxon>
        <taxon>Actinomycetota</taxon>
        <taxon>Actinomycetes</taxon>
        <taxon>Micrococcales</taxon>
        <taxon>Micrococcaceae</taxon>
        <taxon>Glutamicibacter</taxon>
    </lineage>
</organism>
<reference evidence="2 3" key="1">
    <citation type="submission" date="2019-06" db="EMBL/GenBank/DDBJ databases">
        <title>Whole genome shotgun sequence of Glutamicibacter uratoxydans NBRC 15515.</title>
        <authorList>
            <person name="Hosoyama A."/>
            <person name="Uohara A."/>
            <person name="Ohji S."/>
            <person name="Ichikawa N."/>
        </authorList>
    </citation>
    <scope>NUCLEOTIDE SEQUENCE [LARGE SCALE GENOMIC DNA]</scope>
    <source>
        <strain evidence="2 3">NBRC 15515</strain>
    </source>
</reference>
<sequence length="473" mass="51433">MAQNPPNNRPDGNDDENNPQDPFSAMFGQLFGGGFNPDDLPPQLREALGAQGDPAAMQKMMQQAQAMMSAMMSNSSSSGPVNWKLASDTALQAYASEDPEVSIARQSAITDASYLADLWLNNSTSFEAGSTPIEAWTRKRWYDKTLGTWKKITEPVAESVAQAISSAMKDQIPEQMKGMLGNSDAMFRNLGASMFGMQLGSALGGLAKDVLGGTDIGLPLAGSTPGIVATNVAAFGDGLEIPEQEVLLYAILRESAHTRLFARVPWLSSQLISAVEAYARGIHIDMSRIEEAVRDIDPSNPEGLQSMLGEGLFNPQRTPAQDRALESLELTLALIEGWVDHVVSLAAQNLPYAEHLRETMRRRRASGGPAESTFASLVGLELRPRKLREAAALWEHLHEERGIEGRDAVWGHPDLMPTEEDLSDPTGFTKRRELAAQEFDDFDVALGKLLAGEFDQKNPEDPSDSNDPEDPAK</sequence>
<dbReference type="Pfam" id="PF10103">
    <property type="entry name" value="Zincin_2"/>
    <property type="match status" value="1"/>
</dbReference>
<keyword evidence="2" id="KW-0378">Hydrolase</keyword>
<dbReference type="PANTHER" id="PTHR39420">
    <property type="match status" value="1"/>
</dbReference>
<evidence type="ECO:0000256" key="1">
    <source>
        <dbReference type="SAM" id="MobiDB-lite"/>
    </source>
</evidence>
<dbReference type="GO" id="GO:0016787">
    <property type="term" value="F:hydrolase activity"/>
    <property type="evidence" value="ECO:0007669"/>
    <property type="project" value="UniProtKB-KW"/>
</dbReference>
<dbReference type="AlphaFoldDB" id="A0A4Y4DWD4"/>
<comment type="caution">
    <text evidence="2">The sequence shown here is derived from an EMBL/GenBank/DDBJ whole genome shotgun (WGS) entry which is preliminary data.</text>
</comment>
<accession>A0A4Y4DWD4</accession>
<gene>
    <name evidence="2" type="ORF">AUR04nite_32620</name>
</gene>
<dbReference type="InterPro" id="IPR018766">
    <property type="entry name" value="Zinicin_2"/>
</dbReference>
<feature type="region of interest" description="Disordered" evidence="1">
    <location>
        <begin position="451"/>
        <end position="473"/>
    </location>
</feature>
<dbReference type="Gene3D" id="1.20.150.30">
    <property type="entry name" value="Zincin-like metallopeptidase, N-terminal domain"/>
    <property type="match status" value="1"/>
</dbReference>
<feature type="compositionally biased region" description="Low complexity" evidence="1">
    <location>
        <begin position="1"/>
        <end position="10"/>
    </location>
</feature>
<dbReference type="PANTHER" id="PTHR39420:SF2">
    <property type="entry name" value="HYDROLASE"/>
    <property type="match status" value="1"/>
</dbReference>
<evidence type="ECO:0000313" key="2">
    <source>
        <dbReference type="EMBL" id="GED07730.1"/>
    </source>
</evidence>
<feature type="compositionally biased region" description="Acidic residues" evidence="1">
    <location>
        <begin position="461"/>
        <end position="473"/>
    </location>
</feature>
<dbReference type="InterPro" id="IPR042271">
    <property type="entry name" value="Zinicin_2_N"/>
</dbReference>
<dbReference type="OrthoDB" id="8478472at2"/>
<protein>
    <submittedName>
        <fullName evidence="2">Hydrolase</fullName>
    </submittedName>
</protein>
<dbReference type="EMBL" id="BJNY01000025">
    <property type="protein sequence ID" value="GED07730.1"/>
    <property type="molecule type" value="Genomic_DNA"/>
</dbReference>
<keyword evidence="3" id="KW-1185">Reference proteome</keyword>